<accession>X0U8N0</accession>
<evidence type="ECO:0000256" key="1">
    <source>
        <dbReference type="SAM" id="Phobius"/>
    </source>
</evidence>
<proteinExistence type="predicted"/>
<gene>
    <name evidence="2" type="ORF">S01H1_41869</name>
</gene>
<feature type="non-terminal residue" evidence="2">
    <location>
        <position position="121"/>
    </location>
</feature>
<dbReference type="AlphaFoldDB" id="X0U8N0"/>
<evidence type="ECO:0000313" key="2">
    <source>
        <dbReference type="EMBL" id="GAG02154.1"/>
    </source>
</evidence>
<organism evidence="2">
    <name type="scientific">marine sediment metagenome</name>
    <dbReference type="NCBI Taxonomy" id="412755"/>
    <lineage>
        <taxon>unclassified sequences</taxon>
        <taxon>metagenomes</taxon>
        <taxon>ecological metagenomes</taxon>
    </lineage>
</organism>
<keyword evidence="1" id="KW-1133">Transmembrane helix</keyword>
<keyword evidence="1" id="KW-0472">Membrane</keyword>
<sequence>MNLTEEQYARIARWLDGQDVELSAEERAVAAEVRQGEGYLAAMLDVPLRREALDRAWRRLAADLARPRRRALQIGYAAGAIAAAAAVVILAVTLMHSPPAGTTPLGGTGYDMAWDAFFSEP</sequence>
<name>X0U8N0_9ZZZZ</name>
<reference evidence="2" key="1">
    <citation type="journal article" date="2014" name="Front. Microbiol.">
        <title>High frequency of phylogenetically diverse reductive dehalogenase-homologous genes in deep subseafloor sedimentary metagenomes.</title>
        <authorList>
            <person name="Kawai M."/>
            <person name="Futagami T."/>
            <person name="Toyoda A."/>
            <person name="Takaki Y."/>
            <person name="Nishi S."/>
            <person name="Hori S."/>
            <person name="Arai W."/>
            <person name="Tsubouchi T."/>
            <person name="Morono Y."/>
            <person name="Uchiyama I."/>
            <person name="Ito T."/>
            <person name="Fujiyama A."/>
            <person name="Inagaki F."/>
            <person name="Takami H."/>
        </authorList>
    </citation>
    <scope>NUCLEOTIDE SEQUENCE</scope>
    <source>
        <strain evidence="2">Expedition CK06-06</strain>
    </source>
</reference>
<protein>
    <submittedName>
        <fullName evidence="2">Uncharacterized protein</fullName>
    </submittedName>
</protein>
<comment type="caution">
    <text evidence="2">The sequence shown here is derived from an EMBL/GenBank/DDBJ whole genome shotgun (WGS) entry which is preliminary data.</text>
</comment>
<dbReference type="EMBL" id="BARS01026578">
    <property type="protein sequence ID" value="GAG02154.1"/>
    <property type="molecule type" value="Genomic_DNA"/>
</dbReference>
<keyword evidence="1" id="KW-0812">Transmembrane</keyword>
<feature type="transmembrane region" description="Helical" evidence="1">
    <location>
        <begin position="74"/>
        <end position="95"/>
    </location>
</feature>